<dbReference type="EMBL" id="AUPC02000290">
    <property type="protein sequence ID" value="POG62740.1"/>
    <property type="molecule type" value="Genomic_DNA"/>
</dbReference>
<keyword evidence="1" id="KW-1133">Transmembrane helix</keyword>
<organism evidence="2 3">
    <name type="scientific">Rhizophagus irregularis (strain DAOM 181602 / DAOM 197198 / MUCL 43194)</name>
    <name type="common">Arbuscular mycorrhizal fungus</name>
    <name type="synonym">Glomus intraradices</name>
    <dbReference type="NCBI Taxonomy" id="747089"/>
    <lineage>
        <taxon>Eukaryota</taxon>
        <taxon>Fungi</taxon>
        <taxon>Fungi incertae sedis</taxon>
        <taxon>Mucoromycota</taxon>
        <taxon>Glomeromycotina</taxon>
        <taxon>Glomeromycetes</taxon>
        <taxon>Glomerales</taxon>
        <taxon>Glomeraceae</taxon>
        <taxon>Rhizophagus</taxon>
    </lineage>
</organism>
<evidence type="ECO:0000256" key="1">
    <source>
        <dbReference type="SAM" id="Phobius"/>
    </source>
</evidence>
<dbReference type="AlphaFoldDB" id="A0A2P4PBJ2"/>
<reference evidence="2 3" key="2">
    <citation type="journal article" date="2018" name="New Phytol.">
        <title>High intraspecific genome diversity in the model arbuscular mycorrhizal symbiont Rhizophagus irregularis.</title>
        <authorList>
            <person name="Chen E.C.H."/>
            <person name="Morin E."/>
            <person name="Beaudet D."/>
            <person name="Noel J."/>
            <person name="Yildirir G."/>
            <person name="Ndikumana S."/>
            <person name="Charron P."/>
            <person name="St-Onge C."/>
            <person name="Giorgi J."/>
            <person name="Kruger M."/>
            <person name="Marton T."/>
            <person name="Ropars J."/>
            <person name="Grigoriev I.V."/>
            <person name="Hainaut M."/>
            <person name="Henrissat B."/>
            <person name="Roux C."/>
            <person name="Martin F."/>
            <person name="Corradi N."/>
        </authorList>
    </citation>
    <scope>NUCLEOTIDE SEQUENCE [LARGE SCALE GENOMIC DNA]</scope>
    <source>
        <strain evidence="2 3">DAOM 197198</strain>
    </source>
</reference>
<accession>A0A2P4PBJ2</accession>
<keyword evidence="1" id="KW-0472">Membrane</keyword>
<protein>
    <submittedName>
        <fullName evidence="2">Uncharacterized protein</fullName>
    </submittedName>
</protein>
<dbReference type="Proteomes" id="UP000018888">
    <property type="component" value="Unassembled WGS sequence"/>
</dbReference>
<keyword evidence="3" id="KW-1185">Reference proteome</keyword>
<dbReference type="VEuPathDB" id="FungiDB:RhiirFUN_000919"/>
<name>A0A2P4PBJ2_RHIID</name>
<feature type="transmembrane region" description="Helical" evidence="1">
    <location>
        <begin position="56"/>
        <end position="83"/>
    </location>
</feature>
<reference evidence="2 3" key="1">
    <citation type="journal article" date="2013" name="Proc. Natl. Acad. Sci. U.S.A.">
        <title>Genome of an arbuscular mycorrhizal fungus provides insight into the oldest plant symbiosis.</title>
        <authorList>
            <person name="Tisserant E."/>
            <person name="Malbreil M."/>
            <person name="Kuo A."/>
            <person name="Kohler A."/>
            <person name="Symeonidi A."/>
            <person name="Balestrini R."/>
            <person name="Charron P."/>
            <person name="Duensing N."/>
            <person name="Frei Dit Frey N."/>
            <person name="Gianinazzi-Pearson V."/>
            <person name="Gilbert L.B."/>
            <person name="Handa Y."/>
            <person name="Herr J.R."/>
            <person name="Hijri M."/>
            <person name="Koul R."/>
            <person name="Kawaguchi M."/>
            <person name="Krajinski F."/>
            <person name="Lammers P.J."/>
            <person name="Masclaux F.G."/>
            <person name="Murat C."/>
            <person name="Morin E."/>
            <person name="Ndikumana S."/>
            <person name="Pagni M."/>
            <person name="Petitpierre D."/>
            <person name="Requena N."/>
            <person name="Rosikiewicz P."/>
            <person name="Riley R."/>
            <person name="Saito K."/>
            <person name="San Clemente H."/>
            <person name="Shapiro H."/>
            <person name="van Tuinen D."/>
            <person name="Becard G."/>
            <person name="Bonfante P."/>
            <person name="Paszkowski U."/>
            <person name="Shachar-Hill Y.Y."/>
            <person name="Tuskan G.A."/>
            <person name="Young P.W."/>
            <person name="Sanders I.R."/>
            <person name="Henrissat B."/>
            <person name="Rensing S.A."/>
            <person name="Grigoriev I.V."/>
            <person name="Corradi N."/>
            <person name="Roux C."/>
            <person name="Martin F."/>
        </authorList>
    </citation>
    <scope>NUCLEOTIDE SEQUENCE [LARGE SCALE GENOMIC DNA]</scope>
    <source>
        <strain evidence="2 3">DAOM 197198</strain>
    </source>
</reference>
<sequence length="155" mass="17701">MIKTIRFNIFQIRTDFSEFCNLFELHHFFPPSTHGTWVHKKLSFILTIFLRHHSNIGIFAALDFAINWLFLYTIPFVIVLVAIPQRTDVPNINFTIFPSFIDAITFTVVGRPNAFGSISVILSAKSRATTSHIVIIGIGRQWGGSTNFPWTPYGR</sequence>
<evidence type="ECO:0000313" key="2">
    <source>
        <dbReference type="EMBL" id="POG62740.1"/>
    </source>
</evidence>
<comment type="caution">
    <text evidence="2">The sequence shown here is derived from an EMBL/GenBank/DDBJ whole genome shotgun (WGS) entry which is preliminary data.</text>
</comment>
<keyword evidence="1" id="KW-0812">Transmembrane</keyword>
<gene>
    <name evidence="2" type="ORF">GLOIN_2v1693544</name>
</gene>
<proteinExistence type="predicted"/>
<evidence type="ECO:0000313" key="3">
    <source>
        <dbReference type="Proteomes" id="UP000018888"/>
    </source>
</evidence>